<dbReference type="InterPro" id="IPR016035">
    <property type="entry name" value="Acyl_Trfase/lysoPLipase"/>
</dbReference>
<keyword evidence="2 4" id="KW-0442">Lipid degradation</keyword>
<protein>
    <submittedName>
        <fullName evidence="7">Patatin-like phospholipase family protein</fullName>
    </submittedName>
</protein>
<evidence type="ECO:0000256" key="5">
    <source>
        <dbReference type="SAM" id="MobiDB-lite"/>
    </source>
</evidence>
<dbReference type="InterPro" id="IPR002641">
    <property type="entry name" value="PNPLA_dom"/>
</dbReference>
<feature type="active site" description="Nucleophile" evidence="4">
    <location>
        <position position="77"/>
    </location>
</feature>
<dbReference type="PANTHER" id="PTHR14226:SF57">
    <property type="entry name" value="BLR7027 PROTEIN"/>
    <property type="match status" value="1"/>
</dbReference>
<name>A0ABV3TQ45_9RHOB</name>
<evidence type="ECO:0000256" key="1">
    <source>
        <dbReference type="ARBA" id="ARBA00022801"/>
    </source>
</evidence>
<keyword evidence="8" id="KW-1185">Reference proteome</keyword>
<evidence type="ECO:0000256" key="3">
    <source>
        <dbReference type="ARBA" id="ARBA00023098"/>
    </source>
</evidence>
<dbReference type="SUPFAM" id="SSF52151">
    <property type="entry name" value="FabD/lysophospholipase-like"/>
    <property type="match status" value="1"/>
</dbReference>
<feature type="short sequence motif" description="GXSXG" evidence="4">
    <location>
        <begin position="75"/>
        <end position="79"/>
    </location>
</feature>
<feature type="active site" description="Proton acceptor" evidence="4">
    <location>
        <position position="236"/>
    </location>
</feature>
<dbReference type="PROSITE" id="PS51635">
    <property type="entry name" value="PNPLA"/>
    <property type="match status" value="1"/>
</dbReference>
<dbReference type="Proteomes" id="UP001557465">
    <property type="component" value="Unassembled WGS sequence"/>
</dbReference>
<feature type="short sequence motif" description="DGA/G" evidence="4">
    <location>
        <begin position="236"/>
        <end position="238"/>
    </location>
</feature>
<dbReference type="Pfam" id="PF01734">
    <property type="entry name" value="Patatin"/>
    <property type="match status" value="1"/>
</dbReference>
<dbReference type="PANTHER" id="PTHR14226">
    <property type="entry name" value="NEUROPATHY TARGET ESTERASE/SWISS CHEESE D.MELANOGASTER"/>
    <property type="match status" value="1"/>
</dbReference>
<dbReference type="Gene3D" id="3.40.1090.10">
    <property type="entry name" value="Cytosolic phospholipase A2 catalytic domain"/>
    <property type="match status" value="2"/>
</dbReference>
<evidence type="ECO:0000313" key="7">
    <source>
        <dbReference type="EMBL" id="MEX1663365.1"/>
    </source>
</evidence>
<evidence type="ECO:0000313" key="8">
    <source>
        <dbReference type="Proteomes" id="UP001557465"/>
    </source>
</evidence>
<dbReference type="EMBL" id="JBFRYC010000015">
    <property type="protein sequence ID" value="MEX1663365.1"/>
    <property type="molecule type" value="Genomic_DNA"/>
</dbReference>
<comment type="caution">
    <text evidence="7">The sequence shown here is derived from an EMBL/GenBank/DDBJ whole genome shotgun (WGS) entry which is preliminary data.</text>
</comment>
<dbReference type="InterPro" id="IPR050301">
    <property type="entry name" value="NTE"/>
</dbReference>
<evidence type="ECO:0000259" key="6">
    <source>
        <dbReference type="PROSITE" id="PS51635"/>
    </source>
</evidence>
<dbReference type="InterPro" id="IPR021095">
    <property type="entry name" value="DUF3734"/>
</dbReference>
<keyword evidence="3 4" id="KW-0443">Lipid metabolism</keyword>
<dbReference type="RefSeq" id="WP_368392912.1">
    <property type="nucleotide sequence ID" value="NZ_JBFRYC010000015.1"/>
</dbReference>
<dbReference type="Pfam" id="PF12536">
    <property type="entry name" value="DUF3734"/>
    <property type="match status" value="1"/>
</dbReference>
<evidence type="ECO:0000256" key="2">
    <source>
        <dbReference type="ARBA" id="ARBA00022963"/>
    </source>
</evidence>
<gene>
    <name evidence="7" type="ORF">AB4874_17295</name>
</gene>
<feature type="region of interest" description="Disordered" evidence="5">
    <location>
        <begin position="1"/>
        <end position="23"/>
    </location>
</feature>
<proteinExistence type="predicted"/>
<feature type="domain" description="PNPLA" evidence="6">
    <location>
        <begin position="44"/>
        <end position="249"/>
    </location>
</feature>
<evidence type="ECO:0000256" key="4">
    <source>
        <dbReference type="PROSITE-ProRule" id="PRU01161"/>
    </source>
</evidence>
<dbReference type="CDD" id="cd07209">
    <property type="entry name" value="Pat_hypo_Ecoli_Z1214_like"/>
    <property type="match status" value="1"/>
</dbReference>
<reference evidence="7 8" key="1">
    <citation type="journal article" date="2011" name="Int. J. Syst. Evol. Microbiol.">
        <title>Zhongshania antarctica gen. nov., sp. nov. and Zhongshania guokunii sp. nov., gammaproteobacteria respectively isolated from coastal attached (fast) ice and surface seawater of the Antarctic.</title>
        <authorList>
            <person name="Li H.J."/>
            <person name="Zhang X.Y."/>
            <person name="Chen C.X."/>
            <person name="Zhang Y.J."/>
            <person name="Gao Z.M."/>
            <person name="Yu Y."/>
            <person name="Chen X.L."/>
            <person name="Chen B."/>
            <person name="Zhang Y.Z."/>
        </authorList>
    </citation>
    <scope>NUCLEOTIDE SEQUENCE [LARGE SCALE GENOMIC DNA]</scope>
    <source>
        <strain evidence="7 8">15-R06ZXC-3</strain>
    </source>
</reference>
<feature type="short sequence motif" description="GXGXXG" evidence="4">
    <location>
        <begin position="48"/>
        <end position="53"/>
    </location>
</feature>
<keyword evidence="1 4" id="KW-0378">Hydrolase</keyword>
<sequence>MARSSPTRTSRKSPNRDVLGQTRRHAAHIPIHIPEQAKDRHKVLVLQGGGALGAYQAGAFEALADSGLSPDWVAGISIGSINCALIAGNPPEKRVAALRDFWEKTSMATASLPFVPTGIARGPWNSASSLEAMMFGVPGFFRPRMPSAWFTKFTDPTKISYYDTAPLRETLERLVDFDLLNDGPVRVSLGAVNIETGNLTYFDSEDTVITPDHVMASGALPPGFPPIEIDGALYWDGGLVSNAPLQYVLEDGLQLSCAQGNCPPLLIYQVDLFPASGEAPATLAGIETREKDIRFSSRTRATTDRMKDLSRVSELARRLAAKLPPELRDDPDLRLLMDAAANSDVTVIHLIYRHFAYENGSKDYEFSRPSMLEHWQAGSRDVQRSHANADWETLLAPGEGMKAFDLSLRYPKFGALR</sequence>
<organism evidence="7 8">
    <name type="scientific">Thioclava arctica</name>
    <dbReference type="NCBI Taxonomy" id="3238301"/>
    <lineage>
        <taxon>Bacteria</taxon>
        <taxon>Pseudomonadati</taxon>
        <taxon>Pseudomonadota</taxon>
        <taxon>Alphaproteobacteria</taxon>
        <taxon>Rhodobacterales</taxon>
        <taxon>Paracoccaceae</taxon>
        <taxon>Thioclava</taxon>
    </lineage>
</organism>
<accession>A0ABV3TQ45</accession>